<evidence type="ECO:0000313" key="2">
    <source>
        <dbReference type="EMBL" id="MEB3019946.1"/>
    </source>
</evidence>
<name>A0ABU5XFM2_9MYCO</name>
<sequence>MSNSIARPLGVIAAGLLAVGIGPAGLAFAAPDADGATPAPGTGAVVATVAGPSGGAQPAPIVPAAPMMAGTPAPAGPATPPAGCHVVWFNVFAAACIPGR</sequence>
<evidence type="ECO:0000256" key="1">
    <source>
        <dbReference type="SAM" id="SignalP"/>
    </source>
</evidence>
<dbReference type="EMBL" id="JAYJJR010000001">
    <property type="protein sequence ID" value="MEB3019946.1"/>
    <property type="molecule type" value="Genomic_DNA"/>
</dbReference>
<accession>A0ABU5XFM2</accession>
<organism evidence="2 3">
    <name type="scientific">[Mycobacterium] crassicus</name>
    <dbReference type="NCBI Taxonomy" id="2872309"/>
    <lineage>
        <taxon>Bacteria</taxon>
        <taxon>Bacillati</taxon>
        <taxon>Actinomycetota</taxon>
        <taxon>Actinomycetes</taxon>
        <taxon>Mycobacteriales</taxon>
        <taxon>Mycobacteriaceae</taxon>
        <taxon>Mycolicibacter</taxon>
    </lineage>
</organism>
<feature type="signal peptide" evidence="1">
    <location>
        <begin position="1"/>
        <end position="29"/>
    </location>
</feature>
<feature type="chain" id="PRO_5045372644" evidence="1">
    <location>
        <begin position="30"/>
        <end position="100"/>
    </location>
</feature>
<evidence type="ECO:0000313" key="3">
    <source>
        <dbReference type="Proteomes" id="UP001299596"/>
    </source>
</evidence>
<comment type="caution">
    <text evidence="2">The sequence shown here is derived from an EMBL/GenBank/DDBJ whole genome shotgun (WGS) entry which is preliminary data.</text>
</comment>
<protein>
    <submittedName>
        <fullName evidence="2">Uncharacterized protein</fullName>
    </submittedName>
</protein>
<reference evidence="2 3" key="1">
    <citation type="submission" date="2023-12" db="EMBL/GenBank/DDBJ databases">
        <title>Description of new species of Mycobacterium terrae complex isolated from sewage at the Sao Paulo Zoological Park Foundation in Brazil.</title>
        <authorList>
            <person name="Romagnoli C.L."/>
            <person name="Conceicao E.C."/>
            <person name="Machado E."/>
            <person name="Barreto L.B.P.F."/>
            <person name="Sharma A."/>
            <person name="Silva N.M."/>
            <person name="Marques L.E."/>
            <person name="Juliana M.A."/>
            <person name="Lourenco M.C.S."/>
            <person name="Digiampietri L.A."/>
            <person name="Suffys P.N."/>
            <person name="Viana-Niero C."/>
        </authorList>
    </citation>
    <scope>NUCLEOTIDE SEQUENCE [LARGE SCALE GENOMIC DNA]</scope>
    <source>
        <strain evidence="2 3">MYC098</strain>
    </source>
</reference>
<gene>
    <name evidence="2" type="ORF">K6T79_02670</name>
</gene>
<dbReference type="RefSeq" id="WP_225404514.1">
    <property type="nucleotide sequence ID" value="NZ_JAYJJR010000001.1"/>
</dbReference>
<dbReference type="Proteomes" id="UP001299596">
    <property type="component" value="Unassembled WGS sequence"/>
</dbReference>
<keyword evidence="1" id="KW-0732">Signal</keyword>
<keyword evidence="3" id="KW-1185">Reference proteome</keyword>
<proteinExistence type="predicted"/>